<dbReference type="Proteomes" id="UP001162501">
    <property type="component" value="Chromosome 28"/>
</dbReference>
<reference evidence="1" key="2">
    <citation type="submission" date="2025-03" db="EMBL/GenBank/DDBJ databases">
        <authorList>
            <consortium name="ELIXIR-Norway"/>
            <consortium name="Elixir Norway"/>
        </authorList>
    </citation>
    <scope>NUCLEOTIDE SEQUENCE</scope>
</reference>
<evidence type="ECO:0000313" key="1">
    <source>
        <dbReference type="EMBL" id="CAN0386472.1"/>
    </source>
</evidence>
<accession>A0AC59ZDK6</accession>
<protein>
    <submittedName>
        <fullName evidence="1">Uncharacterized protein</fullName>
    </submittedName>
</protein>
<reference evidence="1" key="1">
    <citation type="submission" date="2023-05" db="EMBL/GenBank/DDBJ databases">
        <authorList>
            <consortium name="ELIXIR-Norway"/>
        </authorList>
    </citation>
    <scope>NUCLEOTIDE SEQUENCE</scope>
</reference>
<sequence length="98" mass="10357">MTVKAVDSLSKPEKRLANEPQTHLKTQDPTTTLKKNPDLSCASPPFQPPAGPRGARGPRDPGVPRAAPNPGTILSLSCAPPLRAPPGFQLRPISPPPR</sequence>
<organism evidence="1 2">
    <name type="scientific">Rangifer tarandus platyrhynchus</name>
    <name type="common">Svalbard reindeer</name>
    <dbReference type="NCBI Taxonomy" id="3082113"/>
    <lineage>
        <taxon>Eukaryota</taxon>
        <taxon>Metazoa</taxon>
        <taxon>Chordata</taxon>
        <taxon>Craniata</taxon>
        <taxon>Vertebrata</taxon>
        <taxon>Euteleostomi</taxon>
        <taxon>Mammalia</taxon>
        <taxon>Eutheria</taxon>
        <taxon>Laurasiatheria</taxon>
        <taxon>Artiodactyla</taxon>
        <taxon>Ruminantia</taxon>
        <taxon>Pecora</taxon>
        <taxon>Cervidae</taxon>
        <taxon>Odocoileinae</taxon>
        <taxon>Rangifer</taxon>
    </lineage>
</organism>
<dbReference type="EMBL" id="OX596112">
    <property type="protein sequence ID" value="CAN0386472.1"/>
    <property type="molecule type" value="Genomic_DNA"/>
</dbReference>
<evidence type="ECO:0000313" key="2">
    <source>
        <dbReference type="Proteomes" id="UP001162501"/>
    </source>
</evidence>
<gene>
    <name evidence="1" type="ORF">MRATA1EN22A_LOCUS17210</name>
</gene>
<name>A0AC59ZDK6_RANTA</name>
<proteinExistence type="predicted"/>